<evidence type="ECO:0000313" key="4">
    <source>
        <dbReference type="Proteomes" id="UP000199118"/>
    </source>
</evidence>
<proteinExistence type="predicted"/>
<dbReference type="InterPro" id="IPR035372">
    <property type="entry name" value="MCD_N"/>
</dbReference>
<dbReference type="InterPro" id="IPR042303">
    <property type="entry name" value="Malonyl_CoA_deC_C_sf"/>
</dbReference>
<accession>A0A1H2QVT6</accession>
<feature type="domain" description="Malonyl-CoA decarboxylase C-terminal" evidence="1">
    <location>
        <begin position="219"/>
        <end position="458"/>
    </location>
</feature>
<gene>
    <name evidence="3" type="ORF">SAMN05444336_101164</name>
</gene>
<protein>
    <submittedName>
        <fullName evidence="3">Malonyl-CoA decarboxylase (MCD)</fullName>
    </submittedName>
</protein>
<dbReference type="InterPro" id="IPR007956">
    <property type="entry name" value="Malonyl_CoA_deC_C"/>
</dbReference>
<dbReference type="InterPro" id="IPR038917">
    <property type="entry name" value="Malonyl_CoA_deC"/>
</dbReference>
<dbReference type="GO" id="GO:0006633">
    <property type="term" value="P:fatty acid biosynthetic process"/>
    <property type="evidence" value="ECO:0007669"/>
    <property type="project" value="InterPro"/>
</dbReference>
<dbReference type="Gene3D" id="3.40.630.150">
    <property type="entry name" value="Malonyl-CoA decarboxylase, catalytic domain"/>
    <property type="match status" value="1"/>
</dbReference>
<dbReference type="GO" id="GO:0050080">
    <property type="term" value="F:malonyl-CoA decarboxylase activity"/>
    <property type="evidence" value="ECO:0007669"/>
    <property type="project" value="InterPro"/>
</dbReference>
<dbReference type="PANTHER" id="PTHR28641:SF1">
    <property type="entry name" value="MALONYL-COA DECARBOXYLASE, MITOCHONDRIAL"/>
    <property type="match status" value="1"/>
</dbReference>
<feature type="domain" description="Malonyl-CoA decarboxylase N-terminal" evidence="2">
    <location>
        <begin position="151"/>
        <end position="216"/>
    </location>
</feature>
<evidence type="ECO:0000313" key="3">
    <source>
        <dbReference type="EMBL" id="SDW11292.1"/>
    </source>
</evidence>
<dbReference type="Gene3D" id="1.20.140.90">
    <property type="entry name" value="Malonyl-CoA decarboxylase, oligemerization domain"/>
    <property type="match status" value="1"/>
</dbReference>
<dbReference type="EMBL" id="FNMZ01000001">
    <property type="protein sequence ID" value="SDW11292.1"/>
    <property type="molecule type" value="Genomic_DNA"/>
</dbReference>
<sequence length="492" mass="52611">MSRINIDFVQDLLSALRLNDRAPSARGAGAPARRLEQACGKLSRPSGEAARIAAAAEALAAYGELTAPEKADFFRRLLVEEGADAAALRAAYARWETAVLARDAAAPATAPVIATAPAETTEAGAPMLSVAPEPAPEPAPDAPDPQALAEEAAAAEAGLVRAAEPRRQELLRALNLCPGGTIALVRMREDLLAALREDRALAAVDQDFAHLFRSWFNRGFLVLREIDWNTPAAILEKIVAYEAVHEIRDWDDLRRRLDPPDRRCFAFFHPATGDEPLVFVEVALTDGVPGAIAPVLSGGGAVAPRDADTAVFYSISNCQKGLKGVSFGSFLIKQVVQELSRELPGLKTFVTLSPAPGFAAWLAEEGTRDAGLAALEEALGDRGWLTDEAARKALTPRAEAAAARYYQDARTPDGRPLDPVARFHLGNGAALADVHWPADMSERGLAQAHGVMVNYLYDLDRIDARHEAFSKDGTVAMLAPVRKMAKAADRAA</sequence>
<reference evidence="3 4" key="1">
    <citation type="submission" date="2016-10" db="EMBL/GenBank/DDBJ databases">
        <authorList>
            <person name="de Groot N.N."/>
        </authorList>
    </citation>
    <scope>NUCLEOTIDE SEQUENCE [LARGE SCALE GENOMIC DNA]</scope>
    <source>
        <strain evidence="3 4">DSM 17890</strain>
    </source>
</reference>
<name>A0A1H2QVT6_9RHOB</name>
<dbReference type="RefSeq" id="WP_245710322.1">
    <property type="nucleotide sequence ID" value="NZ_FNMZ01000001.1"/>
</dbReference>
<dbReference type="STRING" id="356660.SAMN05444336_101164"/>
<dbReference type="InterPro" id="IPR038351">
    <property type="entry name" value="MCD_N_sf"/>
</dbReference>
<organism evidence="3 4">
    <name type="scientific">Albimonas donghaensis</name>
    <dbReference type="NCBI Taxonomy" id="356660"/>
    <lineage>
        <taxon>Bacteria</taxon>
        <taxon>Pseudomonadati</taxon>
        <taxon>Pseudomonadota</taxon>
        <taxon>Alphaproteobacteria</taxon>
        <taxon>Rhodobacterales</taxon>
        <taxon>Paracoccaceae</taxon>
        <taxon>Albimonas</taxon>
    </lineage>
</organism>
<dbReference type="Proteomes" id="UP000199118">
    <property type="component" value="Unassembled WGS sequence"/>
</dbReference>
<dbReference type="Pfam" id="PF17408">
    <property type="entry name" value="MCD_N"/>
    <property type="match status" value="1"/>
</dbReference>
<dbReference type="AlphaFoldDB" id="A0A1H2QVT6"/>
<dbReference type="Pfam" id="PF05292">
    <property type="entry name" value="MCD"/>
    <property type="match status" value="1"/>
</dbReference>
<evidence type="ECO:0000259" key="2">
    <source>
        <dbReference type="Pfam" id="PF17408"/>
    </source>
</evidence>
<evidence type="ECO:0000259" key="1">
    <source>
        <dbReference type="Pfam" id="PF05292"/>
    </source>
</evidence>
<keyword evidence="4" id="KW-1185">Reference proteome</keyword>
<dbReference type="PANTHER" id="PTHR28641">
    <property type="match status" value="1"/>
</dbReference>